<reference evidence="2 3" key="1">
    <citation type="submission" date="2017-09" db="EMBL/GenBank/DDBJ databases">
        <title>Depth-based differentiation of microbial function through sediment-hosted aquifers and enrichment of novel symbionts in the deep terrestrial subsurface.</title>
        <authorList>
            <person name="Probst A.J."/>
            <person name="Ladd B."/>
            <person name="Jarett J.K."/>
            <person name="Geller-Mcgrath D.E."/>
            <person name="Sieber C.M."/>
            <person name="Emerson J.B."/>
            <person name="Anantharaman K."/>
            <person name="Thomas B.C."/>
            <person name="Malmstrom R."/>
            <person name="Stieglmeier M."/>
            <person name="Klingl A."/>
            <person name="Woyke T."/>
            <person name="Ryan C.M."/>
            <person name="Banfield J.F."/>
        </authorList>
    </citation>
    <scope>NUCLEOTIDE SEQUENCE [LARGE SCALE GENOMIC DNA]</scope>
    <source>
        <strain evidence="2">CG11_big_fil_rev_8_21_14_0_20_35_14</strain>
    </source>
</reference>
<evidence type="ECO:0000313" key="2">
    <source>
        <dbReference type="EMBL" id="PIQ72688.1"/>
    </source>
</evidence>
<evidence type="ECO:0000313" key="3">
    <source>
        <dbReference type="Proteomes" id="UP000229570"/>
    </source>
</evidence>
<proteinExistence type="predicted"/>
<keyword evidence="1" id="KW-1133">Transmembrane helix</keyword>
<keyword evidence="1" id="KW-0472">Membrane</keyword>
<organism evidence="2 3">
    <name type="scientific">Candidatus Roizmanbacteria bacterium CG11_big_fil_rev_8_21_14_0_20_35_14</name>
    <dbReference type="NCBI Taxonomy" id="1974855"/>
    <lineage>
        <taxon>Bacteria</taxon>
        <taxon>Candidatus Roizmaniibacteriota</taxon>
    </lineage>
</organism>
<dbReference type="AlphaFoldDB" id="A0A2H0KN67"/>
<dbReference type="Proteomes" id="UP000229570">
    <property type="component" value="Unassembled WGS sequence"/>
</dbReference>
<feature type="transmembrane region" description="Helical" evidence="1">
    <location>
        <begin position="39"/>
        <end position="57"/>
    </location>
</feature>
<protein>
    <submittedName>
        <fullName evidence="2">Uncharacterized protein</fullName>
    </submittedName>
</protein>
<keyword evidence="1" id="KW-0812">Transmembrane</keyword>
<dbReference type="EMBL" id="PCVL01000018">
    <property type="protein sequence ID" value="PIQ72688.1"/>
    <property type="molecule type" value="Genomic_DNA"/>
</dbReference>
<accession>A0A2H0KN67</accession>
<sequence>MTVGTLISPVPAALSREKNIIDVNKEVFAFAQTPKSARFVGYPLLALAGGFGIMQAAKMFK</sequence>
<comment type="caution">
    <text evidence="2">The sequence shown here is derived from an EMBL/GenBank/DDBJ whole genome shotgun (WGS) entry which is preliminary data.</text>
</comment>
<evidence type="ECO:0000256" key="1">
    <source>
        <dbReference type="SAM" id="Phobius"/>
    </source>
</evidence>
<name>A0A2H0KN67_9BACT</name>
<gene>
    <name evidence="2" type="ORF">COV86_01640</name>
</gene>